<feature type="region of interest" description="Disordered" evidence="1">
    <location>
        <begin position="298"/>
        <end position="338"/>
    </location>
</feature>
<reference evidence="2 3" key="1">
    <citation type="submission" date="2019-06" db="EMBL/GenBank/DDBJ databases">
        <title>Sequencing the genomes of 1000 actinobacteria strains.</title>
        <authorList>
            <person name="Klenk H.-P."/>
        </authorList>
    </citation>
    <scope>NUCLEOTIDE SEQUENCE [LARGE SCALE GENOMIC DNA]</scope>
    <source>
        <strain evidence="2 3">DSM 44826</strain>
    </source>
</reference>
<comment type="caution">
    <text evidence="2">The sequence shown here is derived from an EMBL/GenBank/DDBJ whole genome shotgun (WGS) entry which is preliminary data.</text>
</comment>
<keyword evidence="3" id="KW-1185">Reference proteome</keyword>
<feature type="compositionally biased region" description="Low complexity" evidence="1">
    <location>
        <begin position="304"/>
        <end position="328"/>
    </location>
</feature>
<proteinExistence type="predicted"/>
<name>A0A561UKR5_9ACTN</name>
<protein>
    <submittedName>
        <fullName evidence="2">Helix-turn-helix protein</fullName>
    </submittedName>
</protein>
<evidence type="ECO:0000313" key="3">
    <source>
        <dbReference type="Proteomes" id="UP000317940"/>
    </source>
</evidence>
<accession>A0A561UKR5</accession>
<gene>
    <name evidence="2" type="ORF">FHX73_113809</name>
</gene>
<sequence>MTNSQRQSVRNAWVNALRAETLRERNRAQATVALVGHMIATYTDADGGGAFPSRETLALLCGCTTETVSRAVAVLTAVGMLARKRRPNSPMVYQLLLPVSRPDWDSHMPAFTETRQKRARAAAKERLATELEAALAGTAPTSRTASPDAIRTASPAGLPDSVPGRHPKESDSVPGRPRLASPDAIRTASPAGGTRTPTSGRDQDTHHTLAGHVQQPQHRAPDPRTDDPQLLPPDWTPSTAAIEAAQSNRTAAGRPVLTGSELITVTRRFRSRVRADHWLTTPDAANARWITWVERERSGDADQPPLLLSLPGGQHHTTTQPAAPNTPARHPENTRDTA</sequence>
<feature type="compositionally biased region" description="Basic and acidic residues" evidence="1">
    <location>
        <begin position="329"/>
        <end position="338"/>
    </location>
</feature>
<dbReference type="OrthoDB" id="4325316at2"/>
<dbReference type="Pfam" id="PF13730">
    <property type="entry name" value="HTH_36"/>
    <property type="match status" value="1"/>
</dbReference>
<dbReference type="EMBL" id="VIWT01000001">
    <property type="protein sequence ID" value="TWF99949.1"/>
    <property type="molecule type" value="Genomic_DNA"/>
</dbReference>
<dbReference type="Proteomes" id="UP000317940">
    <property type="component" value="Unassembled WGS sequence"/>
</dbReference>
<feature type="region of interest" description="Disordered" evidence="1">
    <location>
        <begin position="133"/>
        <end position="236"/>
    </location>
</feature>
<evidence type="ECO:0000313" key="2">
    <source>
        <dbReference type="EMBL" id="TWF99949.1"/>
    </source>
</evidence>
<dbReference type="RefSeq" id="WP_145906123.1">
    <property type="nucleotide sequence ID" value="NZ_BAAAMZ010000021.1"/>
</dbReference>
<organism evidence="2 3">
    <name type="scientific">Kitasatospora viridis</name>
    <dbReference type="NCBI Taxonomy" id="281105"/>
    <lineage>
        <taxon>Bacteria</taxon>
        <taxon>Bacillati</taxon>
        <taxon>Actinomycetota</taxon>
        <taxon>Actinomycetes</taxon>
        <taxon>Kitasatosporales</taxon>
        <taxon>Streptomycetaceae</taxon>
        <taxon>Kitasatospora</taxon>
    </lineage>
</organism>
<evidence type="ECO:0000256" key="1">
    <source>
        <dbReference type="SAM" id="MobiDB-lite"/>
    </source>
</evidence>
<dbReference type="AlphaFoldDB" id="A0A561UKR5"/>